<dbReference type="GO" id="GO:0016020">
    <property type="term" value="C:membrane"/>
    <property type="evidence" value="ECO:0007669"/>
    <property type="project" value="UniProtKB-SubCell"/>
</dbReference>
<organism evidence="7 8">
    <name type="scientific">Plectus sambesii</name>
    <dbReference type="NCBI Taxonomy" id="2011161"/>
    <lineage>
        <taxon>Eukaryota</taxon>
        <taxon>Metazoa</taxon>
        <taxon>Ecdysozoa</taxon>
        <taxon>Nematoda</taxon>
        <taxon>Chromadorea</taxon>
        <taxon>Plectida</taxon>
        <taxon>Plectina</taxon>
        <taxon>Plectoidea</taxon>
        <taxon>Plectidae</taxon>
        <taxon>Plectus</taxon>
    </lineage>
</organism>
<dbReference type="InterPro" id="IPR000276">
    <property type="entry name" value="GPCR_Rhodpsn"/>
</dbReference>
<dbReference type="InterPro" id="IPR019430">
    <property type="entry name" value="7TM_GPCR_serpentine_rcpt_Srx"/>
</dbReference>
<dbReference type="GO" id="GO:0004930">
    <property type="term" value="F:G protein-coupled receptor activity"/>
    <property type="evidence" value="ECO:0007669"/>
    <property type="project" value="InterPro"/>
</dbReference>
<comment type="subcellular location">
    <subcellularLocation>
        <location evidence="1">Membrane</location>
    </subcellularLocation>
</comment>
<feature type="transmembrane region" description="Helical" evidence="5">
    <location>
        <begin position="33"/>
        <end position="62"/>
    </location>
</feature>
<feature type="domain" description="G-protein coupled receptors family 1 profile" evidence="6">
    <location>
        <begin position="10"/>
        <end position="259"/>
    </location>
</feature>
<evidence type="ECO:0000256" key="4">
    <source>
        <dbReference type="ARBA" id="ARBA00023136"/>
    </source>
</evidence>
<dbReference type="SUPFAM" id="SSF81321">
    <property type="entry name" value="Family A G protein-coupled receptor-like"/>
    <property type="match status" value="1"/>
</dbReference>
<dbReference type="WBParaSite" id="PSAMB.scaffold117size76755.g2273.t1">
    <property type="protein sequence ID" value="PSAMB.scaffold117size76755.g2273.t1"/>
    <property type="gene ID" value="PSAMB.scaffold117size76755.g2273"/>
</dbReference>
<sequence length="353" mass="39817">MTFLIIGLIAYIIVVVTIFTEKRHFRHSFYTVVAHLAVGDISLMVVYVVLAVPCTVTGTFVYGEQVSRWMANLDTLLYNSTFYFLLPLGLNRFFAVTSSFTTWHKTFVGRLFTKLPHIHFALGACWLIGMGLIPLTKLSGCDKIFDPTAMHFLYECVDYNVIGLRIAVWFGYLVPILVFSVYCSLLCVLKAQSVAQTAPRGSMRQRAEKLMLCQAMIIVVATMHNNFAFWVYSDVPGIAGPILMTVATIVARSINPFVYIMFNSTLRGKIKQRIPIFRLCCWCSNDSTTGRSESSSMWSYSLRDSVRSIRSRRSVRRPPPDLILDAMSMARLNVCEVDTPPTNSPQPSLRPLV</sequence>
<proteinExistence type="predicted"/>
<feature type="transmembrane region" description="Helical" evidence="5">
    <location>
        <begin position="6"/>
        <end position="21"/>
    </location>
</feature>
<accession>A0A914URH1</accession>
<dbReference type="AlphaFoldDB" id="A0A914URH1"/>
<dbReference type="CDD" id="cd00637">
    <property type="entry name" value="7tm_classA_rhodopsin-like"/>
    <property type="match status" value="1"/>
</dbReference>
<dbReference type="PANTHER" id="PTHR22718:SF25">
    <property type="entry name" value="G-PROTEIN COUPLED RECEPTORS FAMILY 1 PROFILE DOMAIN-CONTAINING PROTEIN"/>
    <property type="match status" value="1"/>
</dbReference>
<keyword evidence="2 5" id="KW-0812">Transmembrane</keyword>
<evidence type="ECO:0000256" key="1">
    <source>
        <dbReference type="ARBA" id="ARBA00004370"/>
    </source>
</evidence>
<reference evidence="8" key="1">
    <citation type="submission" date="2022-11" db="UniProtKB">
        <authorList>
            <consortium name="WormBaseParasite"/>
        </authorList>
    </citation>
    <scope>IDENTIFICATION</scope>
</reference>
<evidence type="ECO:0000313" key="8">
    <source>
        <dbReference type="WBParaSite" id="PSAMB.scaffold117size76755.g2273.t1"/>
    </source>
</evidence>
<evidence type="ECO:0000256" key="5">
    <source>
        <dbReference type="SAM" id="Phobius"/>
    </source>
</evidence>
<feature type="transmembrane region" description="Helical" evidence="5">
    <location>
        <begin position="238"/>
        <end position="262"/>
    </location>
</feature>
<feature type="transmembrane region" description="Helical" evidence="5">
    <location>
        <begin position="82"/>
        <end position="103"/>
    </location>
</feature>
<feature type="transmembrane region" description="Helical" evidence="5">
    <location>
        <begin position="169"/>
        <end position="189"/>
    </location>
</feature>
<dbReference type="InterPro" id="IPR017452">
    <property type="entry name" value="GPCR_Rhodpsn_7TM"/>
</dbReference>
<evidence type="ECO:0000256" key="2">
    <source>
        <dbReference type="ARBA" id="ARBA00022692"/>
    </source>
</evidence>
<evidence type="ECO:0000259" key="6">
    <source>
        <dbReference type="PROSITE" id="PS50262"/>
    </source>
</evidence>
<dbReference type="PROSITE" id="PS00237">
    <property type="entry name" value="G_PROTEIN_RECEP_F1_1"/>
    <property type="match status" value="1"/>
</dbReference>
<evidence type="ECO:0000313" key="7">
    <source>
        <dbReference type="Proteomes" id="UP000887566"/>
    </source>
</evidence>
<dbReference type="Pfam" id="PF10328">
    <property type="entry name" value="7TM_GPCR_Srx"/>
    <property type="match status" value="1"/>
</dbReference>
<dbReference type="PANTHER" id="PTHR22718">
    <property type="entry name" value="SERPENTINE RECEPTOR, CLASS X"/>
    <property type="match status" value="1"/>
</dbReference>
<dbReference type="PROSITE" id="PS50262">
    <property type="entry name" value="G_PROTEIN_RECEP_F1_2"/>
    <property type="match status" value="1"/>
</dbReference>
<dbReference type="Proteomes" id="UP000887566">
    <property type="component" value="Unplaced"/>
</dbReference>
<keyword evidence="7" id="KW-1185">Reference proteome</keyword>
<protein>
    <submittedName>
        <fullName evidence="8">G-protein coupled receptors family 1 profile domain-containing protein</fullName>
    </submittedName>
</protein>
<feature type="transmembrane region" description="Helical" evidence="5">
    <location>
        <begin position="210"/>
        <end position="232"/>
    </location>
</feature>
<evidence type="ECO:0000256" key="3">
    <source>
        <dbReference type="ARBA" id="ARBA00022989"/>
    </source>
</evidence>
<dbReference type="Gene3D" id="1.20.1070.10">
    <property type="entry name" value="Rhodopsin 7-helix transmembrane proteins"/>
    <property type="match status" value="1"/>
</dbReference>
<keyword evidence="3 5" id="KW-1133">Transmembrane helix</keyword>
<name>A0A914URH1_9BILA</name>
<keyword evidence="4 5" id="KW-0472">Membrane</keyword>